<proteinExistence type="predicted"/>
<accession>A0A6G1CQX3</accession>
<evidence type="ECO:0000256" key="1">
    <source>
        <dbReference type="SAM" id="MobiDB-lite"/>
    </source>
</evidence>
<dbReference type="AlphaFoldDB" id="A0A6G1CQX3"/>
<feature type="region of interest" description="Disordered" evidence="1">
    <location>
        <begin position="1"/>
        <end position="28"/>
    </location>
</feature>
<dbReference type="Proteomes" id="UP000479710">
    <property type="component" value="Unassembled WGS sequence"/>
</dbReference>
<evidence type="ECO:0000313" key="2">
    <source>
        <dbReference type="EMBL" id="KAF0902224.1"/>
    </source>
</evidence>
<keyword evidence="3" id="KW-1185">Reference proteome</keyword>
<gene>
    <name evidence="2" type="ORF">E2562_014463</name>
</gene>
<comment type="caution">
    <text evidence="2">The sequence shown here is derived from an EMBL/GenBank/DDBJ whole genome shotgun (WGS) entry which is preliminary data.</text>
</comment>
<evidence type="ECO:0000313" key="3">
    <source>
        <dbReference type="Proteomes" id="UP000479710"/>
    </source>
</evidence>
<sequence>MDLANMGKEIEKETAARGGGRRLPPGFGGGGAHLAQGIEVPAVEGSGELAAGVLVDVAKTAMWLRTASVARTDDSEQLEATCGGGAMGNRC</sequence>
<dbReference type="EMBL" id="SPHZ02000008">
    <property type="protein sequence ID" value="KAF0902224.1"/>
    <property type="molecule type" value="Genomic_DNA"/>
</dbReference>
<name>A0A6G1CQX3_9ORYZ</name>
<protein>
    <submittedName>
        <fullName evidence="2">Uncharacterized protein</fullName>
    </submittedName>
</protein>
<reference evidence="2 3" key="1">
    <citation type="submission" date="2019-11" db="EMBL/GenBank/DDBJ databases">
        <title>Whole genome sequence of Oryza granulata.</title>
        <authorList>
            <person name="Li W."/>
        </authorList>
    </citation>
    <scope>NUCLEOTIDE SEQUENCE [LARGE SCALE GENOMIC DNA]</scope>
    <source>
        <strain evidence="3">cv. Menghai</strain>
        <tissue evidence="2">Leaf</tissue>
    </source>
</reference>
<organism evidence="2 3">
    <name type="scientific">Oryza meyeriana var. granulata</name>
    <dbReference type="NCBI Taxonomy" id="110450"/>
    <lineage>
        <taxon>Eukaryota</taxon>
        <taxon>Viridiplantae</taxon>
        <taxon>Streptophyta</taxon>
        <taxon>Embryophyta</taxon>
        <taxon>Tracheophyta</taxon>
        <taxon>Spermatophyta</taxon>
        <taxon>Magnoliopsida</taxon>
        <taxon>Liliopsida</taxon>
        <taxon>Poales</taxon>
        <taxon>Poaceae</taxon>
        <taxon>BOP clade</taxon>
        <taxon>Oryzoideae</taxon>
        <taxon>Oryzeae</taxon>
        <taxon>Oryzinae</taxon>
        <taxon>Oryza</taxon>
        <taxon>Oryza meyeriana</taxon>
    </lineage>
</organism>